<sequence length="144" mass="15679">MIIDYHEHKKLKSAIFEALVDTSKTAWFKKTLVAGVKIEPAIIHSFCTKLNISVRALKRSPESTFSEFLVCPDSDSVVFKSLVDLQTAIERGETTADRAVSEMEELTRLLTATSPKGSVSIPGGGNNSADDQKVVGHSFSDPPL</sequence>
<reference evidence="2 3" key="1">
    <citation type="submission" date="2018-07" db="EMBL/GenBank/DDBJ databases">
        <title>Genomic Encyclopedia of Type Strains, Phase III (KMG-III): the genomes of soil and plant-associated and newly described type strains.</title>
        <authorList>
            <person name="Whitman W."/>
        </authorList>
    </citation>
    <scope>NUCLEOTIDE SEQUENCE [LARGE SCALE GENOMIC DNA]</scope>
    <source>
        <strain evidence="2 3">CECT 8488</strain>
    </source>
</reference>
<evidence type="ECO:0000313" key="2">
    <source>
        <dbReference type="EMBL" id="RED44136.1"/>
    </source>
</evidence>
<gene>
    <name evidence="2" type="ORF">DFP90_11740</name>
</gene>
<accession>A0A3D9H5B1</accession>
<feature type="region of interest" description="Disordered" evidence="1">
    <location>
        <begin position="111"/>
        <end position="144"/>
    </location>
</feature>
<dbReference type="AlphaFoldDB" id="A0A3D9H5B1"/>
<comment type="caution">
    <text evidence="2">The sequence shown here is derived from an EMBL/GenBank/DDBJ whole genome shotgun (WGS) entry which is preliminary data.</text>
</comment>
<keyword evidence="3" id="KW-1185">Reference proteome</keyword>
<organism evidence="2 3">
    <name type="scientific">Aestuariispira insulae</name>
    <dbReference type="NCBI Taxonomy" id="1461337"/>
    <lineage>
        <taxon>Bacteria</taxon>
        <taxon>Pseudomonadati</taxon>
        <taxon>Pseudomonadota</taxon>
        <taxon>Alphaproteobacteria</taxon>
        <taxon>Rhodospirillales</taxon>
        <taxon>Kiloniellaceae</taxon>
        <taxon>Aestuariispira</taxon>
    </lineage>
</organism>
<dbReference type="Proteomes" id="UP000256845">
    <property type="component" value="Unassembled WGS sequence"/>
</dbReference>
<protein>
    <submittedName>
        <fullName evidence="2">Uncharacterized protein</fullName>
    </submittedName>
</protein>
<dbReference type="EMBL" id="QRDW01000017">
    <property type="protein sequence ID" value="RED44136.1"/>
    <property type="molecule type" value="Genomic_DNA"/>
</dbReference>
<evidence type="ECO:0000256" key="1">
    <source>
        <dbReference type="SAM" id="MobiDB-lite"/>
    </source>
</evidence>
<proteinExistence type="predicted"/>
<dbReference type="RefSeq" id="WP_115939379.1">
    <property type="nucleotide sequence ID" value="NZ_QRDW01000017.1"/>
</dbReference>
<evidence type="ECO:0000313" key="3">
    <source>
        <dbReference type="Proteomes" id="UP000256845"/>
    </source>
</evidence>
<name>A0A3D9H5B1_9PROT</name>